<gene>
    <name evidence="8" type="ORF">SAMN05192533_101405</name>
</gene>
<dbReference type="PANTHER" id="PTHR41335:SF1">
    <property type="entry name" value="MEMBRANE PROTEIN"/>
    <property type="match status" value="1"/>
</dbReference>
<keyword evidence="2 6" id="KW-0812">Transmembrane</keyword>
<keyword evidence="9" id="KW-1185">Reference proteome</keyword>
<evidence type="ECO:0000256" key="5">
    <source>
        <dbReference type="SAM" id="MobiDB-lite"/>
    </source>
</evidence>
<name>A0A1H7WFW5_9BACI</name>
<reference evidence="9" key="1">
    <citation type="submission" date="2016-10" db="EMBL/GenBank/DDBJ databases">
        <authorList>
            <person name="Varghese N."/>
            <person name="Submissions S."/>
        </authorList>
    </citation>
    <scope>NUCLEOTIDE SEQUENCE [LARGE SCALE GENOMIC DNA]</scope>
    <source>
        <strain evidence="9">B48,IBRC-M 10115,DSM 25386,CECT 8001</strain>
    </source>
</reference>
<sequence>MRIQWNLILALIFALIIAIFAVVNVDSVRVDYVFGTTYFPLILVILGSALLGGLIVGSIGLFRNFMLQRQVKQLTKEKAQLETTVQEFNKESDVIKTEDSDDGEEKQVETT</sequence>
<dbReference type="STRING" id="930146.SAMN05192533_101405"/>
<feature type="transmembrane region" description="Helical" evidence="6">
    <location>
        <begin position="7"/>
        <end position="25"/>
    </location>
</feature>
<proteinExistence type="predicted"/>
<dbReference type="Pfam" id="PF06305">
    <property type="entry name" value="LapA_dom"/>
    <property type="match status" value="1"/>
</dbReference>
<evidence type="ECO:0000256" key="3">
    <source>
        <dbReference type="ARBA" id="ARBA00022989"/>
    </source>
</evidence>
<feature type="transmembrane region" description="Helical" evidence="6">
    <location>
        <begin position="37"/>
        <end position="62"/>
    </location>
</feature>
<dbReference type="AlphaFoldDB" id="A0A1H7WFW5"/>
<dbReference type="EMBL" id="FOBW01000001">
    <property type="protein sequence ID" value="SEM20413.1"/>
    <property type="molecule type" value="Genomic_DNA"/>
</dbReference>
<keyword evidence="4 6" id="KW-0472">Membrane</keyword>
<evidence type="ECO:0000256" key="6">
    <source>
        <dbReference type="SAM" id="Phobius"/>
    </source>
</evidence>
<accession>A0A1H7WFW5</accession>
<organism evidence="8 9">
    <name type="scientific">Mesobacillus persicus</name>
    <dbReference type="NCBI Taxonomy" id="930146"/>
    <lineage>
        <taxon>Bacteria</taxon>
        <taxon>Bacillati</taxon>
        <taxon>Bacillota</taxon>
        <taxon>Bacilli</taxon>
        <taxon>Bacillales</taxon>
        <taxon>Bacillaceae</taxon>
        <taxon>Mesobacillus</taxon>
    </lineage>
</organism>
<feature type="domain" description="Lipopolysaccharide assembly protein A" evidence="7">
    <location>
        <begin position="24"/>
        <end position="85"/>
    </location>
</feature>
<dbReference type="RefSeq" id="WP_090740641.1">
    <property type="nucleotide sequence ID" value="NZ_FOBW01000001.1"/>
</dbReference>
<dbReference type="PANTHER" id="PTHR41335">
    <property type="entry name" value="MEMBRANE PROTEIN-RELATED"/>
    <property type="match status" value="1"/>
</dbReference>
<dbReference type="GO" id="GO:0005886">
    <property type="term" value="C:plasma membrane"/>
    <property type="evidence" value="ECO:0007669"/>
    <property type="project" value="InterPro"/>
</dbReference>
<evidence type="ECO:0000313" key="8">
    <source>
        <dbReference type="EMBL" id="SEM20413.1"/>
    </source>
</evidence>
<evidence type="ECO:0000259" key="7">
    <source>
        <dbReference type="Pfam" id="PF06305"/>
    </source>
</evidence>
<feature type="region of interest" description="Disordered" evidence="5">
    <location>
        <begin position="92"/>
        <end position="111"/>
    </location>
</feature>
<dbReference type="Proteomes" id="UP000198553">
    <property type="component" value="Unassembled WGS sequence"/>
</dbReference>
<evidence type="ECO:0000256" key="2">
    <source>
        <dbReference type="ARBA" id="ARBA00022692"/>
    </source>
</evidence>
<evidence type="ECO:0000256" key="1">
    <source>
        <dbReference type="ARBA" id="ARBA00022475"/>
    </source>
</evidence>
<keyword evidence="3 6" id="KW-1133">Transmembrane helix</keyword>
<keyword evidence="1" id="KW-1003">Cell membrane</keyword>
<evidence type="ECO:0000256" key="4">
    <source>
        <dbReference type="ARBA" id="ARBA00023136"/>
    </source>
</evidence>
<evidence type="ECO:0000313" key="9">
    <source>
        <dbReference type="Proteomes" id="UP000198553"/>
    </source>
</evidence>
<protein>
    <submittedName>
        <fullName evidence="8">Uncharacterized integral membrane protein</fullName>
    </submittedName>
</protein>
<dbReference type="InterPro" id="IPR010445">
    <property type="entry name" value="LapA_dom"/>
</dbReference>